<dbReference type="EMBL" id="WSZM01000211">
    <property type="protein sequence ID" value="KAF4038201.1"/>
    <property type="molecule type" value="Genomic_DNA"/>
</dbReference>
<keyword evidence="2" id="KW-1185">Reference proteome</keyword>
<gene>
    <name evidence="1" type="ORF">GN244_ATG09721</name>
</gene>
<name>A0A833TBL3_PHYIN</name>
<protein>
    <submittedName>
        <fullName evidence="1">Uncharacterized protein</fullName>
    </submittedName>
</protein>
<sequence>MLTYLAVCEIGKEKSLIRDEDIMTKVKERCDKTKRDYITNPSGLFSQQLKVDLVIKDVIDRIAKYFR</sequence>
<reference evidence="1" key="1">
    <citation type="submission" date="2020-04" db="EMBL/GenBank/DDBJ databases">
        <title>Hybrid Assembly of Korean Phytophthora infestans isolates.</title>
        <authorList>
            <person name="Prokchorchik M."/>
            <person name="Lee Y."/>
            <person name="Seo J."/>
            <person name="Cho J.-H."/>
            <person name="Park Y.-E."/>
            <person name="Jang D.-C."/>
            <person name="Im J.-S."/>
            <person name="Choi J.-G."/>
            <person name="Park H.-J."/>
            <person name="Lee G.-B."/>
            <person name="Lee Y.-G."/>
            <person name="Hong S.-Y."/>
            <person name="Cho K."/>
            <person name="Sohn K.H."/>
        </authorList>
    </citation>
    <scope>NUCLEOTIDE SEQUENCE</scope>
    <source>
        <strain evidence="1">KR_1_A1</strain>
    </source>
</reference>
<proteinExistence type="predicted"/>
<dbReference type="AlphaFoldDB" id="A0A833TBL3"/>
<dbReference type="Proteomes" id="UP000602510">
    <property type="component" value="Unassembled WGS sequence"/>
</dbReference>
<evidence type="ECO:0000313" key="1">
    <source>
        <dbReference type="EMBL" id="KAF4038201.1"/>
    </source>
</evidence>
<evidence type="ECO:0000313" key="2">
    <source>
        <dbReference type="Proteomes" id="UP000602510"/>
    </source>
</evidence>
<accession>A0A833TBL3</accession>
<organism evidence="1 2">
    <name type="scientific">Phytophthora infestans</name>
    <name type="common">Potato late blight agent</name>
    <name type="synonym">Botrytis infestans</name>
    <dbReference type="NCBI Taxonomy" id="4787"/>
    <lineage>
        <taxon>Eukaryota</taxon>
        <taxon>Sar</taxon>
        <taxon>Stramenopiles</taxon>
        <taxon>Oomycota</taxon>
        <taxon>Peronosporomycetes</taxon>
        <taxon>Peronosporales</taxon>
        <taxon>Peronosporaceae</taxon>
        <taxon>Phytophthora</taxon>
    </lineage>
</organism>
<comment type="caution">
    <text evidence="1">The sequence shown here is derived from an EMBL/GenBank/DDBJ whole genome shotgun (WGS) entry which is preliminary data.</text>
</comment>